<sequence>MPAYAGDLKPRKGPTVIVRGMDAAACAGAQKAYDTARFMQMFGLAGSNDLEEMHRAHYRIALEIW</sequence>
<dbReference type="EMBL" id="BSOW01000070">
    <property type="protein sequence ID" value="GLR92187.1"/>
    <property type="molecule type" value="Genomic_DNA"/>
</dbReference>
<protein>
    <submittedName>
        <fullName evidence="1">Uncharacterized protein</fullName>
    </submittedName>
</protein>
<dbReference type="Proteomes" id="UP001156905">
    <property type="component" value="Unassembled WGS sequence"/>
</dbReference>
<accession>A0ABQ6BCS3</accession>
<comment type="caution">
    <text evidence="1">The sequence shown here is derived from an EMBL/GenBank/DDBJ whole genome shotgun (WGS) entry which is preliminary data.</text>
</comment>
<evidence type="ECO:0000313" key="1">
    <source>
        <dbReference type="EMBL" id="GLR92187.1"/>
    </source>
</evidence>
<evidence type="ECO:0000313" key="2">
    <source>
        <dbReference type="Proteomes" id="UP001156905"/>
    </source>
</evidence>
<organism evidence="1 2">
    <name type="scientific">Bradyrhizobium iriomotense</name>
    <dbReference type="NCBI Taxonomy" id="441950"/>
    <lineage>
        <taxon>Bacteria</taxon>
        <taxon>Pseudomonadati</taxon>
        <taxon>Pseudomonadota</taxon>
        <taxon>Alphaproteobacteria</taxon>
        <taxon>Hyphomicrobiales</taxon>
        <taxon>Nitrobacteraceae</taxon>
        <taxon>Bradyrhizobium</taxon>
    </lineage>
</organism>
<name>A0ABQ6BCS3_9BRAD</name>
<keyword evidence="2" id="KW-1185">Reference proteome</keyword>
<reference evidence="2" key="1">
    <citation type="journal article" date="2019" name="Int. J. Syst. Evol. Microbiol.">
        <title>The Global Catalogue of Microorganisms (GCM) 10K type strain sequencing project: providing services to taxonomists for standard genome sequencing and annotation.</title>
        <authorList>
            <consortium name="The Broad Institute Genomics Platform"/>
            <consortium name="The Broad Institute Genome Sequencing Center for Infectious Disease"/>
            <person name="Wu L."/>
            <person name="Ma J."/>
        </authorList>
    </citation>
    <scope>NUCLEOTIDE SEQUENCE [LARGE SCALE GENOMIC DNA]</scope>
    <source>
        <strain evidence="2">NBRC 102520</strain>
    </source>
</reference>
<proteinExistence type="predicted"/>
<gene>
    <name evidence="1" type="ORF">GCM10007857_89070</name>
</gene>